<evidence type="ECO:0000313" key="5">
    <source>
        <dbReference type="Proteomes" id="UP001365128"/>
    </source>
</evidence>
<dbReference type="InterPro" id="IPR036770">
    <property type="entry name" value="Ankyrin_rpt-contain_sf"/>
</dbReference>
<evidence type="ECO:0000313" key="4">
    <source>
        <dbReference type="EMBL" id="KAK7554801.1"/>
    </source>
</evidence>
<reference evidence="4 5" key="1">
    <citation type="submission" date="2024-04" db="EMBL/GenBank/DDBJ databases">
        <title>Phyllosticta paracitricarpa is synonymous to the EU quarantine fungus P. citricarpa based on phylogenomic analyses.</title>
        <authorList>
            <consortium name="Lawrence Berkeley National Laboratory"/>
            <person name="Van Ingen-Buijs V.A."/>
            <person name="Van Westerhoven A.C."/>
            <person name="Haridas S."/>
            <person name="Skiadas P."/>
            <person name="Martin F."/>
            <person name="Groenewald J.Z."/>
            <person name="Crous P.W."/>
            <person name="Seidl M.F."/>
        </authorList>
    </citation>
    <scope>NUCLEOTIDE SEQUENCE [LARGE SCALE GENOMIC DNA]</scope>
    <source>
        <strain evidence="4 5">CBS 122670</strain>
    </source>
</reference>
<dbReference type="PANTHER" id="PTHR24134:SF9">
    <property type="entry name" value="ANKYRIN REPEAT AND SOCS BOX PROTEIN 8"/>
    <property type="match status" value="1"/>
</dbReference>
<keyword evidence="5" id="KW-1185">Reference proteome</keyword>
<gene>
    <name evidence="4" type="ORF">IWX46DRAFT_577983</name>
</gene>
<protein>
    <recommendedName>
        <fullName evidence="6">Ankyrin repeat protein</fullName>
    </recommendedName>
</protein>
<evidence type="ECO:0000256" key="1">
    <source>
        <dbReference type="ARBA" id="ARBA00022737"/>
    </source>
</evidence>
<dbReference type="PANTHER" id="PTHR24134">
    <property type="entry name" value="ANKYRIN REPEAT-CONTAINING PROTEIN DDB_G0279043"/>
    <property type="match status" value="1"/>
</dbReference>
<dbReference type="Proteomes" id="UP001365128">
    <property type="component" value="Unassembled WGS sequence"/>
</dbReference>
<proteinExistence type="predicted"/>
<feature type="compositionally biased region" description="Basic and acidic residues" evidence="3">
    <location>
        <begin position="59"/>
        <end position="71"/>
    </location>
</feature>
<dbReference type="EMBL" id="JBBPDW010000003">
    <property type="protein sequence ID" value="KAK7554801.1"/>
    <property type="molecule type" value="Genomic_DNA"/>
</dbReference>
<accession>A0ABR1MP09</accession>
<dbReference type="Pfam" id="PF12796">
    <property type="entry name" value="Ank_2"/>
    <property type="match status" value="1"/>
</dbReference>
<dbReference type="SMART" id="SM00248">
    <property type="entry name" value="ANK"/>
    <property type="match status" value="3"/>
</dbReference>
<dbReference type="Gene3D" id="1.25.40.20">
    <property type="entry name" value="Ankyrin repeat-containing domain"/>
    <property type="match status" value="1"/>
</dbReference>
<comment type="caution">
    <text evidence="4">The sequence shown here is derived from an EMBL/GenBank/DDBJ whole genome shotgun (WGS) entry which is preliminary data.</text>
</comment>
<sequence length="216" mass="23940">MAHLGSVNETPKDLKEDSGPRYEFSCLEDHMRADLAAKYGHSGILEAILRYLASDLRTNTEEHPTDSDRGTRAHSQTGKDNSDKINALLEKPDHRSNSLLHKAAMLGYVDCTKLIIKYGNAKELCSMRNDVGPTPLHLAIKALLEVKRGTGKDINKTLYNQNGARDQAHVSSCVSILLENGADPNAQDESGKRCSAWPWMQRTVRLFSRLCGQVPI</sequence>
<evidence type="ECO:0008006" key="6">
    <source>
        <dbReference type="Google" id="ProtNLM"/>
    </source>
</evidence>
<dbReference type="SUPFAM" id="SSF48403">
    <property type="entry name" value="Ankyrin repeat"/>
    <property type="match status" value="1"/>
</dbReference>
<keyword evidence="2" id="KW-0040">ANK repeat</keyword>
<organism evidence="4 5">
    <name type="scientific">Phyllosticta citricarpa</name>
    <dbReference type="NCBI Taxonomy" id="55181"/>
    <lineage>
        <taxon>Eukaryota</taxon>
        <taxon>Fungi</taxon>
        <taxon>Dikarya</taxon>
        <taxon>Ascomycota</taxon>
        <taxon>Pezizomycotina</taxon>
        <taxon>Dothideomycetes</taxon>
        <taxon>Dothideomycetes incertae sedis</taxon>
        <taxon>Botryosphaeriales</taxon>
        <taxon>Phyllostictaceae</taxon>
        <taxon>Phyllosticta</taxon>
    </lineage>
</organism>
<evidence type="ECO:0000256" key="2">
    <source>
        <dbReference type="ARBA" id="ARBA00023043"/>
    </source>
</evidence>
<feature type="region of interest" description="Disordered" evidence="3">
    <location>
        <begin position="59"/>
        <end position="82"/>
    </location>
</feature>
<keyword evidence="1" id="KW-0677">Repeat</keyword>
<evidence type="ECO:0000256" key="3">
    <source>
        <dbReference type="SAM" id="MobiDB-lite"/>
    </source>
</evidence>
<dbReference type="InterPro" id="IPR002110">
    <property type="entry name" value="Ankyrin_rpt"/>
</dbReference>
<name>A0ABR1MP09_9PEZI</name>